<name>A0A1Y6CKK8_9PROT</name>
<evidence type="ECO:0000313" key="4">
    <source>
        <dbReference type="Proteomes" id="UP000192917"/>
    </source>
</evidence>
<dbReference type="EMBL" id="FWZX01000030">
    <property type="protein sequence ID" value="SMF71869.1"/>
    <property type="molecule type" value="Genomic_DNA"/>
</dbReference>
<accession>A0A1Y6CKK8</accession>
<protein>
    <submittedName>
        <fullName evidence="3">2-keto-4-pentenoate hydratase</fullName>
    </submittedName>
</protein>
<dbReference type="RefSeq" id="WP_159460335.1">
    <property type="nucleotide sequence ID" value="NZ_FWZX01000030.1"/>
</dbReference>
<evidence type="ECO:0000256" key="1">
    <source>
        <dbReference type="ARBA" id="ARBA00023239"/>
    </source>
</evidence>
<proteinExistence type="predicted"/>
<dbReference type="InterPro" id="IPR011234">
    <property type="entry name" value="Fumarylacetoacetase-like_C"/>
</dbReference>
<gene>
    <name evidence="3" type="ORF">SAMN05428998_13070</name>
</gene>
<dbReference type="STRING" id="560819.SAMN05428998_13070"/>
<dbReference type="Proteomes" id="UP000192917">
    <property type="component" value="Unassembled WGS sequence"/>
</dbReference>
<dbReference type="InterPro" id="IPR036663">
    <property type="entry name" value="Fumarylacetoacetase_C_sf"/>
</dbReference>
<dbReference type="AlphaFoldDB" id="A0A1Y6CKK8"/>
<dbReference type="SUPFAM" id="SSF56529">
    <property type="entry name" value="FAH"/>
    <property type="match status" value="1"/>
</dbReference>
<keyword evidence="1" id="KW-0456">Lyase</keyword>
<keyword evidence="4" id="KW-1185">Reference proteome</keyword>
<dbReference type="Gene3D" id="3.90.850.10">
    <property type="entry name" value="Fumarylacetoacetase-like, C-terminal domain"/>
    <property type="match status" value="1"/>
</dbReference>
<dbReference type="PANTHER" id="PTHR30143:SF0">
    <property type="entry name" value="2-KETO-4-PENTENOATE HYDRATASE"/>
    <property type="match status" value="1"/>
</dbReference>
<dbReference type="GO" id="GO:0005737">
    <property type="term" value="C:cytoplasm"/>
    <property type="evidence" value="ECO:0007669"/>
    <property type="project" value="TreeGrafter"/>
</dbReference>
<dbReference type="InterPro" id="IPR050772">
    <property type="entry name" value="Hydratase-Decarb/MhpD_sf"/>
</dbReference>
<dbReference type="Pfam" id="PF01557">
    <property type="entry name" value="FAA_hydrolase"/>
    <property type="match status" value="1"/>
</dbReference>
<reference evidence="3 4" key="1">
    <citation type="submission" date="2017-04" db="EMBL/GenBank/DDBJ databases">
        <authorList>
            <person name="Afonso C.L."/>
            <person name="Miller P.J."/>
            <person name="Scott M.A."/>
            <person name="Spackman E."/>
            <person name="Goraichik I."/>
            <person name="Dimitrov K.M."/>
            <person name="Suarez D.L."/>
            <person name="Swayne D.E."/>
        </authorList>
    </citation>
    <scope>NUCLEOTIDE SEQUENCE [LARGE SCALE GENOMIC DNA]</scope>
    <source>
        <strain evidence="3 4">USBA 355</strain>
    </source>
</reference>
<evidence type="ECO:0000313" key="3">
    <source>
        <dbReference type="EMBL" id="SMF71869.1"/>
    </source>
</evidence>
<sequence>MISEIASRLLEARRKATPLHDFPGPVPTDLETAYAIQDEVRRQSGRALVGWKVAMIQPRLRQQLGGERLAGPLFADTLWTAAPGKPVEVAVFEGGEAALEAEFVIRLGRDLSAADGPFTPESVADAVASLHGGAEIAASPIAPIISLGSAAMIADLAFNGGAVVGPEIPDWRSQRLDELATRMTIDGEVVGEGDAANVPGGPLGALAFLAAHLTGRGETLRKGQVVLTGATTGMHAITPGRRGLVEFHGAGAIEVSVGAVEPA</sequence>
<organism evidence="3 4">
    <name type="scientific">Tistlia consotensis USBA 355</name>
    <dbReference type="NCBI Taxonomy" id="560819"/>
    <lineage>
        <taxon>Bacteria</taxon>
        <taxon>Pseudomonadati</taxon>
        <taxon>Pseudomonadota</taxon>
        <taxon>Alphaproteobacteria</taxon>
        <taxon>Rhodospirillales</taxon>
        <taxon>Rhodovibrionaceae</taxon>
        <taxon>Tistlia</taxon>
    </lineage>
</organism>
<dbReference type="PANTHER" id="PTHR30143">
    <property type="entry name" value="ACID HYDRATASE"/>
    <property type="match status" value="1"/>
</dbReference>
<feature type="domain" description="Fumarylacetoacetase-like C-terminal" evidence="2">
    <location>
        <begin position="82"/>
        <end position="255"/>
    </location>
</feature>
<dbReference type="GO" id="GO:0008684">
    <property type="term" value="F:2-oxopent-4-enoate hydratase activity"/>
    <property type="evidence" value="ECO:0007669"/>
    <property type="project" value="TreeGrafter"/>
</dbReference>
<evidence type="ECO:0000259" key="2">
    <source>
        <dbReference type="Pfam" id="PF01557"/>
    </source>
</evidence>